<evidence type="ECO:0000259" key="6">
    <source>
        <dbReference type="PROSITE" id="PS50255"/>
    </source>
</evidence>
<dbReference type="GO" id="GO:0020037">
    <property type="term" value="F:heme binding"/>
    <property type="evidence" value="ECO:0007669"/>
    <property type="project" value="InterPro"/>
</dbReference>
<evidence type="ECO:0000256" key="4">
    <source>
        <dbReference type="ARBA" id="ARBA00023002"/>
    </source>
</evidence>
<dbReference type="PROSITE" id="PS51384">
    <property type="entry name" value="FAD_FR"/>
    <property type="match status" value="1"/>
</dbReference>
<dbReference type="FunFam" id="3.10.120.10:FF:000001">
    <property type="entry name" value="Cytochrome b5 reductase 4"/>
    <property type="match status" value="1"/>
</dbReference>
<dbReference type="Gene3D" id="3.10.120.10">
    <property type="entry name" value="Cytochrome b5-like heme/steroid binding domain"/>
    <property type="match status" value="1"/>
</dbReference>
<dbReference type="SUPFAM" id="SSF52343">
    <property type="entry name" value="Ferredoxin reductase-like, C-terminal NADP-linked domain"/>
    <property type="match status" value="1"/>
</dbReference>
<name>A0A8D8VI39_9HEMI</name>
<evidence type="ECO:0000313" key="8">
    <source>
        <dbReference type="EMBL" id="CAG6624918.1"/>
    </source>
</evidence>
<dbReference type="PRINTS" id="PR00363">
    <property type="entry name" value="CYTOCHROMEB5"/>
</dbReference>
<dbReference type="InterPro" id="IPR039261">
    <property type="entry name" value="FNR_nucleotide-bd"/>
</dbReference>
<evidence type="ECO:0000256" key="3">
    <source>
        <dbReference type="ARBA" id="ARBA00022723"/>
    </source>
</evidence>
<dbReference type="Gene3D" id="2.60.40.790">
    <property type="match status" value="1"/>
</dbReference>
<dbReference type="GO" id="GO:0046872">
    <property type="term" value="F:metal ion binding"/>
    <property type="evidence" value="ECO:0007669"/>
    <property type="project" value="UniProtKB-KW"/>
</dbReference>
<feature type="domain" description="FAD-binding FR-type" evidence="7">
    <location>
        <begin position="303"/>
        <end position="410"/>
    </location>
</feature>
<dbReference type="InterPro" id="IPR001199">
    <property type="entry name" value="Cyt_B5-like_heme/steroid-bd"/>
</dbReference>
<dbReference type="GO" id="GO:0005783">
    <property type="term" value="C:endoplasmic reticulum"/>
    <property type="evidence" value="ECO:0007669"/>
    <property type="project" value="TreeGrafter"/>
</dbReference>
<dbReference type="SUPFAM" id="SSF49764">
    <property type="entry name" value="HSP20-like chaperones"/>
    <property type="match status" value="1"/>
</dbReference>
<dbReference type="EMBL" id="HBUF01058501">
    <property type="protein sequence ID" value="CAG6624918.1"/>
    <property type="molecule type" value="Transcribed_RNA"/>
</dbReference>
<dbReference type="InterPro" id="IPR017938">
    <property type="entry name" value="Riboflavin_synthase-like_b-brl"/>
</dbReference>
<dbReference type="InterPro" id="IPR036400">
    <property type="entry name" value="Cyt_B5-like_heme/steroid_sf"/>
</dbReference>
<dbReference type="InterPro" id="IPR001433">
    <property type="entry name" value="OxRdtase_FAD/NAD-bd"/>
</dbReference>
<dbReference type="InterPro" id="IPR018506">
    <property type="entry name" value="Cyt_B5_heme-BS"/>
</dbReference>
<dbReference type="InterPro" id="IPR017927">
    <property type="entry name" value="FAD-bd_FR_type"/>
</dbReference>
<dbReference type="PANTHER" id="PTHR46237:SF1">
    <property type="entry name" value="CYTOCHROME B5 REDUCTASE 4"/>
    <property type="match status" value="1"/>
</dbReference>
<sequence length="547" mass="61747">MMKYLQSQYVNMSSLQTSSATGNPRNKTALKPGHSLMDWIRLGNSGTDLTGVKGQRLLVSKEQLAQHNKENDVWMCIRGVVYNVTRYMDFHPGGRDELMKGAGQDATELFNKVHPWVNYESILQKCIVGKLGTSLPDENPFLIPKKNSPQSKPKPVPSLQVPVKSVISARPIIPGSTSTTSSEPMSIKSFYSMDWFQQLNFVCFVFYLKSSSCCKFHVTLNETSQELNVVINNKSLVLHLEHPVQWPCQVKVNLNVGKLQLQLNKQESKLWKTHSTKSNITSVDLPTDSTQYATVQQSTPVTLNYPTMRLIQSERVTHNVVYLTFEYTGCIFHYVPLGYHVHVRLKVDDVILSKPYTPVEPLLSTPSTYSNTISFLIKHYETGLLSPALAGLTVGQEVEVSAPEGSFDVTRLAKRKKLVLIAAGTGLTPMIPLVNWAVQAQRYTVQMLFFNRSEEDIIWRDQLDKFAAENSKFSVEHILSEPTGSWQSPRGRICLDLLYKYIPTRSNDLPSDTFVCVCGPIGFNQTTQEYLSELNYRDEEDYFCFGG</sequence>
<dbReference type="GO" id="GO:0004128">
    <property type="term" value="F:cytochrome-b5 reductase activity, acting on NAD(P)H"/>
    <property type="evidence" value="ECO:0007669"/>
    <property type="project" value="TreeGrafter"/>
</dbReference>
<protein>
    <submittedName>
        <fullName evidence="8">Cytochrome b5 reductase 4</fullName>
    </submittedName>
</protein>
<dbReference type="InterPro" id="IPR008978">
    <property type="entry name" value="HSP20-like_chaperone"/>
</dbReference>
<dbReference type="SMART" id="SM01117">
    <property type="entry name" value="Cyt-b5"/>
    <property type="match status" value="1"/>
</dbReference>
<evidence type="ECO:0000256" key="1">
    <source>
        <dbReference type="ARBA" id="ARBA00006105"/>
    </source>
</evidence>
<dbReference type="Pfam" id="PF00970">
    <property type="entry name" value="FAD_binding_6"/>
    <property type="match status" value="1"/>
</dbReference>
<dbReference type="InterPro" id="IPR051872">
    <property type="entry name" value="Cytochrome_b5/Flavoprotein_Rdt"/>
</dbReference>
<dbReference type="CDD" id="cd06183">
    <property type="entry name" value="cyt_b5_reduct_like"/>
    <property type="match status" value="1"/>
</dbReference>
<dbReference type="PRINTS" id="PR00406">
    <property type="entry name" value="CYTB5RDTASE"/>
</dbReference>
<dbReference type="PROSITE" id="PS50255">
    <property type="entry name" value="CYTOCHROME_B5_2"/>
    <property type="match status" value="1"/>
</dbReference>
<dbReference type="AlphaFoldDB" id="A0A8D8VI39"/>
<feature type="domain" description="Cytochrome b5 heme-binding" evidence="6">
    <location>
        <begin position="56"/>
        <end position="132"/>
    </location>
</feature>
<keyword evidence="4" id="KW-0560">Oxidoreductase</keyword>
<reference evidence="8" key="1">
    <citation type="submission" date="2021-05" db="EMBL/GenBank/DDBJ databases">
        <authorList>
            <person name="Alioto T."/>
            <person name="Alioto T."/>
            <person name="Gomez Garrido J."/>
        </authorList>
    </citation>
    <scope>NUCLEOTIDE SEQUENCE</scope>
</reference>
<dbReference type="SUPFAM" id="SSF63380">
    <property type="entry name" value="Riboflavin synthase domain-like"/>
    <property type="match status" value="1"/>
</dbReference>
<evidence type="ECO:0000256" key="2">
    <source>
        <dbReference type="ARBA" id="ARBA00022617"/>
    </source>
</evidence>
<accession>A0A8D8VI39</accession>
<evidence type="ECO:0000259" key="7">
    <source>
        <dbReference type="PROSITE" id="PS51384"/>
    </source>
</evidence>
<keyword evidence="5" id="KW-0408">Iron</keyword>
<dbReference type="GO" id="GO:0006801">
    <property type="term" value="P:superoxide metabolic process"/>
    <property type="evidence" value="ECO:0007669"/>
    <property type="project" value="TreeGrafter"/>
</dbReference>
<dbReference type="Gene3D" id="2.40.30.10">
    <property type="entry name" value="Translation factors"/>
    <property type="match status" value="1"/>
</dbReference>
<dbReference type="InterPro" id="IPR008333">
    <property type="entry name" value="Cbr1-like_FAD-bd_dom"/>
</dbReference>
<dbReference type="Pfam" id="PF00173">
    <property type="entry name" value="Cyt-b5"/>
    <property type="match status" value="1"/>
</dbReference>
<proteinExistence type="inferred from homology"/>
<dbReference type="FunFam" id="3.40.50.80:FF:000021">
    <property type="entry name" value="Cytochrome b5 reductase 4"/>
    <property type="match status" value="1"/>
</dbReference>
<dbReference type="PANTHER" id="PTHR46237">
    <property type="entry name" value="CYTOCHROME B5 REDUCTASE 4 FAMILY MEMBER"/>
    <property type="match status" value="1"/>
</dbReference>
<keyword evidence="3" id="KW-0479">Metal-binding</keyword>
<keyword evidence="2" id="KW-0349">Heme</keyword>
<dbReference type="Pfam" id="PF00175">
    <property type="entry name" value="NAD_binding_1"/>
    <property type="match status" value="1"/>
</dbReference>
<evidence type="ECO:0000256" key="5">
    <source>
        <dbReference type="ARBA" id="ARBA00023004"/>
    </source>
</evidence>
<dbReference type="PROSITE" id="PS00191">
    <property type="entry name" value="CYTOCHROME_B5_1"/>
    <property type="match status" value="1"/>
</dbReference>
<organism evidence="8">
    <name type="scientific">Cacopsylla melanoneura</name>
    <dbReference type="NCBI Taxonomy" id="428564"/>
    <lineage>
        <taxon>Eukaryota</taxon>
        <taxon>Metazoa</taxon>
        <taxon>Ecdysozoa</taxon>
        <taxon>Arthropoda</taxon>
        <taxon>Hexapoda</taxon>
        <taxon>Insecta</taxon>
        <taxon>Pterygota</taxon>
        <taxon>Neoptera</taxon>
        <taxon>Paraneoptera</taxon>
        <taxon>Hemiptera</taxon>
        <taxon>Sternorrhyncha</taxon>
        <taxon>Psylloidea</taxon>
        <taxon>Psyllidae</taxon>
        <taxon>Psyllinae</taxon>
        <taxon>Cacopsylla</taxon>
    </lineage>
</organism>
<comment type="similarity">
    <text evidence="1">Belongs to the flavoprotein pyridine nucleotide cytochrome reductase family.</text>
</comment>
<dbReference type="SUPFAM" id="SSF55856">
    <property type="entry name" value="Cytochrome b5-like heme/steroid binding domain"/>
    <property type="match status" value="1"/>
</dbReference>
<dbReference type="Gene3D" id="3.40.50.80">
    <property type="entry name" value="Nucleotide-binding domain of ferredoxin-NADP reductase (FNR) module"/>
    <property type="match status" value="1"/>
</dbReference>